<sequence length="678" mass="74788">MIRNAEHEYKKTVCPLDCPDSCGMIAKVEHGKVVSLAGDPEHPVTNGYICRKMRNYPERLYNQERIVYPQVRVGKKGEGRFQRITWDEALHIFAEKIKDVSARYGGEAILPYQYAGNMGVLNRNAGYALYHKIGASRLNETICSAAAGAGWDMHLQGVPGSPPELARDADLIVAWGINLKVTNIHFWQYVVAARKRGARLLVIDPYQGETAKAADEYLQVKPGGDGALALGVIKAMLEKEHVDRNMLARETTGFAALESYLSCTSWEEFGRLSGVSRERIEALAGLLYQHPKTFIRIGIGLSRNSCGGMSVRAIVSLAAALGLFNGGSGRGVLLTSRAFVGDTAKLRFPELLAKPTRMINMAHLGHALTALTPPVRLFIVYSCNPLSVAPDASMVRHGLSRDDLFTVVHEQVMTPTARYADLLLPATTFLENTDLYTGYGHFEMAVVKPVIEPVGEAKSNFDLFQEIASRLGFTDVPFRQSSEERIASYIATLKGLPEDFTYDEGLVATGWITSTRKRLEESIRGRWQKPFRFVSHSSEENPQVPPIACLMEPCEQGDVELIARLPFALITPPHPDLLNSTFGERYKGEFGTVLVHPDDARSLSINDGDNVKIINLRGWSVRVARVTEDTCKGLLVATGLFWESDASSSGINDLTSQKTTDIGDGPTYHESRVSMVRL</sequence>
<dbReference type="Gene3D" id="2.20.25.90">
    <property type="entry name" value="ADC-like domains"/>
    <property type="match status" value="1"/>
</dbReference>
<name>A0A1M7Y8T3_9BACT</name>
<keyword evidence="3" id="KW-0500">Molybdenum</keyword>
<dbReference type="PROSITE" id="PS00490">
    <property type="entry name" value="MOLYBDOPTERIN_PROK_2"/>
    <property type="match status" value="1"/>
</dbReference>
<feature type="domain" description="4Fe-4S Mo/W bis-MGD-type" evidence="9">
    <location>
        <begin position="7"/>
        <end position="64"/>
    </location>
</feature>
<dbReference type="Gene3D" id="2.40.40.20">
    <property type="match status" value="1"/>
</dbReference>
<dbReference type="InterPro" id="IPR006657">
    <property type="entry name" value="MoPterin_dinucl-bd_dom"/>
</dbReference>
<feature type="compositionally biased region" description="Polar residues" evidence="8">
    <location>
        <begin position="647"/>
        <end position="660"/>
    </location>
</feature>
<evidence type="ECO:0000256" key="8">
    <source>
        <dbReference type="SAM" id="MobiDB-lite"/>
    </source>
</evidence>
<evidence type="ECO:0000313" key="11">
    <source>
        <dbReference type="Proteomes" id="UP000184603"/>
    </source>
</evidence>
<keyword evidence="11" id="KW-1185">Reference proteome</keyword>
<dbReference type="SMART" id="SM00926">
    <property type="entry name" value="Molybdop_Fe4S4"/>
    <property type="match status" value="1"/>
</dbReference>
<dbReference type="AlphaFoldDB" id="A0A1M7Y8T3"/>
<dbReference type="PANTHER" id="PTHR43742">
    <property type="entry name" value="TRIMETHYLAMINE-N-OXIDE REDUCTASE"/>
    <property type="match status" value="1"/>
</dbReference>
<evidence type="ECO:0000256" key="3">
    <source>
        <dbReference type="ARBA" id="ARBA00022505"/>
    </source>
</evidence>
<dbReference type="RefSeq" id="WP_073613848.1">
    <property type="nucleotide sequence ID" value="NZ_FRFE01000011.1"/>
</dbReference>
<dbReference type="GO" id="GO:0016491">
    <property type="term" value="F:oxidoreductase activity"/>
    <property type="evidence" value="ECO:0007669"/>
    <property type="project" value="UniProtKB-KW"/>
</dbReference>
<comment type="cofactor">
    <cofactor evidence="1">
        <name>Mo-bis(molybdopterin guanine dinucleotide)</name>
        <dbReference type="ChEBI" id="CHEBI:60539"/>
    </cofactor>
</comment>
<evidence type="ECO:0000259" key="9">
    <source>
        <dbReference type="PROSITE" id="PS51669"/>
    </source>
</evidence>
<dbReference type="GO" id="GO:0051536">
    <property type="term" value="F:iron-sulfur cluster binding"/>
    <property type="evidence" value="ECO:0007669"/>
    <property type="project" value="UniProtKB-KW"/>
</dbReference>
<dbReference type="Pfam" id="PF01568">
    <property type="entry name" value="Molydop_binding"/>
    <property type="match status" value="1"/>
</dbReference>
<dbReference type="SUPFAM" id="SSF50692">
    <property type="entry name" value="ADC-like"/>
    <property type="match status" value="1"/>
</dbReference>
<dbReference type="GO" id="GO:0043546">
    <property type="term" value="F:molybdopterin cofactor binding"/>
    <property type="evidence" value="ECO:0007669"/>
    <property type="project" value="InterPro"/>
</dbReference>
<protein>
    <submittedName>
        <fullName evidence="10">Anaerobic selenocysteine-containing dehydrogenase</fullName>
    </submittedName>
</protein>
<dbReference type="Pfam" id="PF00384">
    <property type="entry name" value="Molybdopterin"/>
    <property type="match status" value="1"/>
</dbReference>
<organism evidence="10 11">
    <name type="scientific">Desulfopila aestuarii DSM 18488</name>
    <dbReference type="NCBI Taxonomy" id="1121416"/>
    <lineage>
        <taxon>Bacteria</taxon>
        <taxon>Pseudomonadati</taxon>
        <taxon>Thermodesulfobacteriota</taxon>
        <taxon>Desulfobulbia</taxon>
        <taxon>Desulfobulbales</taxon>
        <taxon>Desulfocapsaceae</taxon>
        <taxon>Desulfopila</taxon>
    </lineage>
</organism>
<keyword evidence="5" id="KW-0560">Oxidoreductase</keyword>
<gene>
    <name evidence="10" type="ORF">SAMN02745220_02560</name>
</gene>
<dbReference type="SUPFAM" id="SSF53706">
    <property type="entry name" value="Formate dehydrogenase/DMSO reductase, domains 1-3"/>
    <property type="match status" value="1"/>
</dbReference>
<dbReference type="OrthoDB" id="9810782at2"/>
<dbReference type="InterPro" id="IPR006656">
    <property type="entry name" value="Mopterin_OxRdtase"/>
</dbReference>
<dbReference type="PROSITE" id="PS51669">
    <property type="entry name" value="4FE4S_MOW_BIS_MGD"/>
    <property type="match status" value="1"/>
</dbReference>
<dbReference type="Gene3D" id="3.40.228.10">
    <property type="entry name" value="Dimethylsulfoxide Reductase, domain 2"/>
    <property type="match status" value="1"/>
</dbReference>
<dbReference type="Gene3D" id="3.40.50.740">
    <property type="match status" value="1"/>
</dbReference>
<keyword evidence="6" id="KW-0408">Iron</keyword>
<keyword evidence="7" id="KW-0411">Iron-sulfur</keyword>
<reference evidence="10 11" key="1">
    <citation type="submission" date="2016-12" db="EMBL/GenBank/DDBJ databases">
        <authorList>
            <person name="Song W.-J."/>
            <person name="Kurnit D.M."/>
        </authorList>
    </citation>
    <scope>NUCLEOTIDE SEQUENCE [LARGE SCALE GENOMIC DNA]</scope>
    <source>
        <strain evidence="10 11">DSM 18488</strain>
    </source>
</reference>
<comment type="similarity">
    <text evidence="2">Belongs to the prokaryotic molybdopterin-containing oxidoreductase family.</text>
</comment>
<evidence type="ECO:0000256" key="7">
    <source>
        <dbReference type="ARBA" id="ARBA00023014"/>
    </source>
</evidence>
<evidence type="ECO:0000313" key="10">
    <source>
        <dbReference type="EMBL" id="SHO48956.1"/>
    </source>
</evidence>
<dbReference type="InterPro" id="IPR050612">
    <property type="entry name" value="Prok_Mopterin_Oxidored"/>
</dbReference>
<evidence type="ECO:0000256" key="6">
    <source>
        <dbReference type="ARBA" id="ARBA00023004"/>
    </source>
</evidence>
<dbReference type="PANTHER" id="PTHR43742:SF6">
    <property type="entry name" value="OXIDOREDUCTASE YYAE-RELATED"/>
    <property type="match status" value="1"/>
</dbReference>
<evidence type="ECO:0000256" key="2">
    <source>
        <dbReference type="ARBA" id="ARBA00010312"/>
    </source>
</evidence>
<dbReference type="Proteomes" id="UP000184603">
    <property type="component" value="Unassembled WGS sequence"/>
</dbReference>
<proteinExistence type="inferred from homology"/>
<accession>A0A1M7Y8T3</accession>
<dbReference type="CDD" id="cd02766">
    <property type="entry name" value="MopB_3"/>
    <property type="match status" value="1"/>
</dbReference>
<dbReference type="GO" id="GO:0046872">
    <property type="term" value="F:metal ion binding"/>
    <property type="evidence" value="ECO:0007669"/>
    <property type="project" value="UniProtKB-KW"/>
</dbReference>
<dbReference type="InterPro" id="IPR006655">
    <property type="entry name" value="Mopterin_OxRdtase_prok_CS"/>
</dbReference>
<dbReference type="InterPro" id="IPR009010">
    <property type="entry name" value="Asp_de-COase-like_dom_sf"/>
</dbReference>
<evidence type="ECO:0000256" key="4">
    <source>
        <dbReference type="ARBA" id="ARBA00022723"/>
    </source>
</evidence>
<dbReference type="EMBL" id="FRFE01000011">
    <property type="protein sequence ID" value="SHO48956.1"/>
    <property type="molecule type" value="Genomic_DNA"/>
</dbReference>
<evidence type="ECO:0000256" key="1">
    <source>
        <dbReference type="ARBA" id="ARBA00001942"/>
    </source>
</evidence>
<dbReference type="STRING" id="1121416.SAMN02745220_02560"/>
<keyword evidence="4" id="KW-0479">Metal-binding</keyword>
<feature type="region of interest" description="Disordered" evidence="8">
    <location>
        <begin position="647"/>
        <end position="666"/>
    </location>
</feature>
<evidence type="ECO:0000256" key="5">
    <source>
        <dbReference type="ARBA" id="ARBA00023002"/>
    </source>
</evidence>
<dbReference type="InterPro" id="IPR006963">
    <property type="entry name" value="Mopterin_OxRdtase_4Fe-4S_dom"/>
</dbReference>
<dbReference type="Gene3D" id="3.30.2070.10">
    <property type="entry name" value="Formate dehydrogenase/DMSO reductase"/>
    <property type="match status" value="1"/>
</dbReference>
<dbReference type="Pfam" id="PF04879">
    <property type="entry name" value="Molybdop_Fe4S4"/>
    <property type="match status" value="1"/>
</dbReference>